<name>A0A521FTQ9_9SPHI</name>
<dbReference type="AlphaFoldDB" id="A0A521FTQ9"/>
<proteinExistence type="predicted"/>
<dbReference type="SUPFAM" id="SSF46626">
    <property type="entry name" value="Cytochrome c"/>
    <property type="match status" value="1"/>
</dbReference>
<keyword evidence="5" id="KW-0812">Transmembrane</keyword>
<evidence type="ECO:0000256" key="2">
    <source>
        <dbReference type="ARBA" id="ARBA00022723"/>
    </source>
</evidence>
<sequence>MNNRALINRYVITLLFFVISAVVIVVTSLKRTKASYPEKFGIGRAASAAEISALDIDVRPDGKGLPVGSGDIAAGKLIYNTKCLACHGDGKKTEVKLPGEPLFVDYAEFKNNTAGQKADQSPKTIGTYWPYATTIFDYVRRAMPYNAPGSLSNQEVYHLTAYLLYRNHIISSGTVITEKSLPKIVMPAKEKYVEDDREGGTALK</sequence>
<feature type="domain" description="Cytochrome c" evidence="6">
    <location>
        <begin position="70"/>
        <end position="167"/>
    </location>
</feature>
<keyword evidence="8" id="KW-1185">Reference proteome</keyword>
<evidence type="ECO:0000259" key="6">
    <source>
        <dbReference type="PROSITE" id="PS51007"/>
    </source>
</evidence>
<dbReference type="Gene3D" id="1.10.760.10">
    <property type="entry name" value="Cytochrome c-like domain"/>
    <property type="match status" value="1"/>
</dbReference>
<gene>
    <name evidence="7" type="ORF">SAMN06265348_11839</name>
</gene>
<dbReference type="PROSITE" id="PS51007">
    <property type="entry name" value="CYTC"/>
    <property type="match status" value="1"/>
</dbReference>
<evidence type="ECO:0000313" key="7">
    <source>
        <dbReference type="EMBL" id="SMO98911.1"/>
    </source>
</evidence>
<dbReference type="InterPro" id="IPR036909">
    <property type="entry name" value="Cyt_c-like_dom_sf"/>
</dbReference>
<keyword evidence="1 4" id="KW-0349">Heme</keyword>
<keyword evidence="5" id="KW-0472">Membrane</keyword>
<dbReference type="GO" id="GO:0009055">
    <property type="term" value="F:electron transfer activity"/>
    <property type="evidence" value="ECO:0007669"/>
    <property type="project" value="InterPro"/>
</dbReference>
<dbReference type="InterPro" id="IPR009056">
    <property type="entry name" value="Cyt_c-like_dom"/>
</dbReference>
<evidence type="ECO:0000256" key="1">
    <source>
        <dbReference type="ARBA" id="ARBA00022617"/>
    </source>
</evidence>
<evidence type="ECO:0000256" key="3">
    <source>
        <dbReference type="ARBA" id="ARBA00023004"/>
    </source>
</evidence>
<dbReference type="EMBL" id="FXTN01000018">
    <property type="protein sequence ID" value="SMO98911.1"/>
    <property type="molecule type" value="Genomic_DNA"/>
</dbReference>
<reference evidence="7 8" key="1">
    <citation type="submission" date="2017-05" db="EMBL/GenBank/DDBJ databases">
        <authorList>
            <person name="Varghese N."/>
            <person name="Submissions S."/>
        </authorList>
    </citation>
    <scope>NUCLEOTIDE SEQUENCE [LARGE SCALE GENOMIC DNA]</scope>
    <source>
        <strain evidence="7 8">DSM 19036</strain>
    </source>
</reference>
<dbReference type="GO" id="GO:0046872">
    <property type="term" value="F:metal ion binding"/>
    <property type="evidence" value="ECO:0007669"/>
    <property type="project" value="UniProtKB-KW"/>
</dbReference>
<dbReference type="Pfam" id="PF00034">
    <property type="entry name" value="Cytochrom_C"/>
    <property type="match status" value="1"/>
</dbReference>
<dbReference type="Proteomes" id="UP000320300">
    <property type="component" value="Unassembled WGS sequence"/>
</dbReference>
<evidence type="ECO:0000256" key="5">
    <source>
        <dbReference type="SAM" id="Phobius"/>
    </source>
</evidence>
<keyword evidence="2 4" id="KW-0479">Metal-binding</keyword>
<dbReference type="GO" id="GO:0020037">
    <property type="term" value="F:heme binding"/>
    <property type="evidence" value="ECO:0007669"/>
    <property type="project" value="InterPro"/>
</dbReference>
<keyword evidence="5" id="KW-1133">Transmembrane helix</keyword>
<feature type="transmembrane region" description="Helical" evidence="5">
    <location>
        <begin position="6"/>
        <end position="29"/>
    </location>
</feature>
<evidence type="ECO:0000256" key="4">
    <source>
        <dbReference type="PROSITE-ProRule" id="PRU00433"/>
    </source>
</evidence>
<dbReference type="OrthoDB" id="9779283at2"/>
<dbReference type="RefSeq" id="WP_142531163.1">
    <property type="nucleotide sequence ID" value="NZ_CBCSJO010000019.1"/>
</dbReference>
<organism evidence="7 8">
    <name type="scientific">Pedobacter westerhofensis</name>
    <dbReference type="NCBI Taxonomy" id="425512"/>
    <lineage>
        <taxon>Bacteria</taxon>
        <taxon>Pseudomonadati</taxon>
        <taxon>Bacteroidota</taxon>
        <taxon>Sphingobacteriia</taxon>
        <taxon>Sphingobacteriales</taxon>
        <taxon>Sphingobacteriaceae</taxon>
        <taxon>Pedobacter</taxon>
    </lineage>
</organism>
<protein>
    <submittedName>
        <fullName evidence="7">Cytochrome c</fullName>
    </submittedName>
</protein>
<accession>A0A521FTQ9</accession>
<evidence type="ECO:0000313" key="8">
    <source>
        <dbReference type="Proteomes" id="UP000320300"/>
    </source>
</evidence>
<keyword evidence="3 4" id="KW-0408">Iron</keyword>